<dbReference type="OrthoDB" id="4301700at2"/>
<dbReference type="Proteomes" id="UP000253868">
    <property type="component" value="Chromosome"/>
</dbReference>
<accession>A0A345HQQ0</accession>
<feature type="chain" id="PRO_5016599963" evidence="1">
    <location>
        <begin position="28"/>
        <end position="103"/>
    </location>
</feature>
<dbReference type="EMBL" id="CP031194">
    <property type="protein sequence ID" value="AXG79024.1"/>
    <property type="molecule type" value="Genomic_DNA"/>
</dbReference>
<organism evidence="2 3">
    <name type="scientific">Streptomyces paludis</name>
    <dbReference type="NCBI Taxonomy" id="2282738"/>
    <lineage>
        <taxon>Bacteria</taxon>
        <taxon>Bacillati</taxon>
        <taxon>Actinomycetota</taxon>
        <taxon>Actinomycetes</taxon>
        <taxon>Kitasatosporales</taxon>
        <taxon>Streptomycetaceae</taxon>
        <taxon>Streptomyces</taxon>
    </lineage>
</organism>
<proteinExistence type="predicted"/>
<gene>
    <name evidence="2" type="ORF">DVK44_16485</name>
</gene>
<reference evidence="3" key="1">
    <citation type="submission" date="2018-07" db="EMBL/GenBank/DDBJ databases">
        <authorList>
            <person name="Zhao J."/>
        </authorList>
    </citation>
    <scope>NUCLEOTIDE SEQUENCE [LARGE SCALE GENOMIC DNA]</scope>
    <source>
        <strain evidence="3">GSSD-12</strain>
    </source>
</reference>
<name>A0A345HQQ0_9ACTN</name>
<dbReference type="RefSeq" id="WP_114660358.1">
    <property type="nucleotide sequence ID" value="NZ_CP031194.1"/>
</dbReference>
<keyword evidence="1" id="KW-0732">Signal</keyword>
<protein>
    <submittedName>
        <fullName evidence="2">Uncharacterized protein</fullName>
    </submittedName>
</protein>
<evidence type="ECO:0000313" key="2">
    <source>
        <dbReference type="EMBL" id="AXG79024.1"/>
    </source>
</evidence>
<dbReference type="AlphaFoldDB" id="A0A345HQQ0"/>
<sequence>MQRIGLCAAVAGTAVMLALGTTTSAYAASGTFVYTLPTGQLATLENPVTGKCYNVTGIKNTLNKTDAYALLYAERSCAGTHAVELDPHAQHYEAEFKSVKFID</sequence>
<evidence type="ECO:0000256" key="1">
    <source>
        <dbReference type="SAM" id="SignalP"/>
    </source>
</evidence>
<evidence type="ECO:0000313" key="3">
    <source>
        <dbReference type="Proteomes" id="UP000253868"/>
    </source>
</evidence>
<feature type="signal peptide" evidence="1">
    <location>
        <begin position="1"/>
        <end position="27"/>
    </location>
</feature>
<keyword evidence="3" id="KW-1185">Reference proteome</keyword>
<dbReference type="KEGG" id="spad:DVK44_16485"/>